<organism evidence="2 3">
    <name type="scientific">Sphingobium indicum BiD32</name>
    <dbReference type="NCBI Taxonomy" id="1301087"/>
    <lineage>
        <taxon>Bacteria</taxon>
        <taxon>Pseudomonadati</taxon>
        <taxon>Pseudomonadota</taxon>
        <taxon>Alphaproteobacteria</taxon>
        <taxon>Sphingomonadales</taxon>
        <taxon>Sphingomonadaceae</taxon>
        <taxon>Sphingobium</taxon>
    </lineage>
</organism>
<evidence type="ECO:0000313" key="2">
    <source>
        <dbReference type="EMBL" id="CCW19456.1"/>
    </source>
</evidence>
<protein>
    <submittedName>
        <fullName evidence="2">Uncharacterized protein</fullName>
    </submittedName>
</protein>
<feature type="compositionally biased region" description="Basic and acidic residues" evidence="1">
    <location>
        <begin position="14"/>
        <end position="26"/>
    </location>
</feature>
<keyword evidence="3" id="KW-1185">Reference proteome</keyword>
<proteinExistence type="predicted"/>
<accession>N1MR66</accession>
<dbReference type="AlphaFoldDB" id="N1MR66"/>
<comment type="caution">
    <text evidence="2">The sequence shown here is derived from an EMBL/GenBank/DDBJ whole genome shotgun (WGS) entry which is preliminary data.</text>
</comment>
<gene>
    <name evidence="2" type="ORF">EBBID32_38220</name>
</gene>
<evidence type="ECO:0000256" key="1">
    <source>
        <dbReference type="SAM" id="MobiDB-lite"/>
    </source>
</evidence>
<reference evidence="2 3" key="1">
    <citation type="submission" date="2013-03" db="EMBL/GenBank/DDBJ databases">
        <authorList>
            <person name="Le V."/>
        </authorList>
    </citation>
    <scope>NUCLEOTIDE SEQUENCE [LARGE SCALE GENOMIC DNA]</scope>
    <source>
        <strain evidence="2 3">BiD32</strain>
    </source>
</reference>
<sequence>MSRHLPNHPSNLRRRYDTKPTYDQKRGLNVKSMPLTQVYPFTSAGITVLKKSVPRPSPKNRPREIQRHQLAFISSARYKKIAHMAINIVQK</sequence>
<reference evidence="3" key="2">
    <citation type="submission" date="2013-04" db="EMBL/GenBank/DDBJ databases">
        <title>Bisphenol A degrading Sphingobium sp. strain BiD32.</title>
        <authorList>
            <person name="Nielsen J.L."/>
            <person name="Zhou N.A."/>
            <person name="Kjeldal H."/>
        </authorList>
    </citation>
    <scope>NUCLEOTIDE SEQUENCE [LARGE SCALE GENOMIC DNA]</scope>
    <source>
        <strain evidence="3">BiD32</strain>
    </source>
</reference>
<dbReference type="Proteomes" id="UP000013201">
    <property type="component" value="Unassembled WGS sequence"/>
</dbReference>
<dbReference type="EMBL" id="CAVK010000198">
    <property type="protein sequence ID" value="CCW19456.1"/>
    <property type="molecule type" value="Genomic_DNA"/>
</dbReference>
<evidence type="ECO:0000313" key="3">
    <source>
        <dbReference type="Proteomes" id="UP000013201"/>
    </source>
</evidence>
<feature type="region of interest" description="Disordered" evidence="1">
    <location>
        <begin position="1"/>
        <end position="27"/>
    </location>
</feature>
<name>N1MR66_9SPHN</name>